<reference evidence="6" key="1">
    <citation type="submission" date="2019-05" db="EMBL/GenBank/DDBJ databases">
        <title>Annotation for the trematode Paragonimus heterotremus.</title>
        <authorList>
            <person name="Choi Y.-J."/>
        </authorList>
    </citation>
    <scope>NUCLEOTIDE SEQUENCE</scope>
    <source>
        <strain evidence="6">LC</strain>
    </source>
</reference>
<dbReference type="Gene3D" id="3.90.1200.10">
    <property type="match status" value="1"/>
</dbReference>
<evidence type="ECO:0000256" key="2">
    <source>
        <dbReference type="ARBA" id="ARBA00023264"/>
    </source>
</evidence>
<comment type="caution">
    <text evidence="6">The sequence shown here is derived from an EMBL/GenBank/DDBJ whole genome shotgun (WGS) entry which is preliminary data.</text>
</comment>
<keyword evidence="7" id="KW-1185">Reference proteome</keyword>
<dbReference type="EMBL" id="LUCH01001141">
    <property type="protein sequence ID" value="KAF5403591.1"/>
    <property type="molecule type" value="Genomic_DNA"/>
</dbReference>
<keyword evidence="1" id="KW-0444">Lipid biosynthesis</keyword>
<keyword evidence="1" id="KW-0594">Phospholipid biosynthesis</keyword>
<organism evidence="6 7">
    <name type="scientific">Paragonimus heterotremus</name>
    <dbReference type="NCBI Taxonomy" id="100268"/>
    <lineage>
        <taxon>Eukaryota</taxon>
        <taxon>Metazoa</taxon>
        <taxon>Spiralia</taxon>
        <taxon>Lophotrochozoa</taxon>
        <taxon>Platyhelminthes</taxon>
        <taxon>Trematoda</taxon>
        <taxon>Digenea</taxon>
        <taxon>Plagiorchiida</taxon>
        <taxon>Troglotremata</taxon>
        <taxon>Troglotrematidae</taxon>
        <taxon>Paragonimus</taxon>
    </lineage>
</organism>
<dbReference type="Proteomes" id="UP000748531">
    <property type="component" value="Unassembled WGS sequence"/>
</dbReference>
<keyword evidence="1" id="KW-0443">Lipid metabolism</keyword>
<dbReference type="GO" id="GO:0004305">
    <property type="term" value="F:ethanolamine kinase activity"/>
    <property type="evidence" value="ECO:0007669"/>
    <property type="project" value="UniProtKB-EC"/>
</dbReference>
<keyword evidence="6" id="KW-0808">Transferase</keyword>
<dbReference type="GO" id="GO:0005737">
    <property type="term" value="C:cytoplasm"/>
    <property type="evidence" value="ECO:0007669"/>
    <property type="project" value="TreeGrafter"/>
</dbReference>
<dbReference type="SUPFAM" id="SSF56112">
    <property type="entry name" value="Protein kinase-like (PK-like)"/>
    <property type="match status" value="1"/>
</dbReference>
<evidence type="ECO:0000313" key="6">
    <source>
        <dbReference type="EMBL" id="KAF5403591.1"/>
    </source>
</evidence>
<gene>
    <name evidence="6" type="ORF">PHET_02806</name>
</gene>
<dbReference type="InterPro" id="IPR011009">
    <property type="entry name" value="Kinase-like_dom_sf"/>
</dbReference>
<evidence type="ECO:0000256" key="4">
    <source>
        <dbReference type="ARBA" id="ARBA00038211"/>
    </source>
</evidence>
<accession>A0A8J4TKP8</accession>
<comment type="pathway">
    <text evidence="3">Phospholipid metabolism; phosphatidylethanolamine biosynthesis; phosphatidylethanolamine from ethanolamine: step 1/3.</text>
</comment>
<sequence length="272" mass="31552">MIASELAHFHSLPFRDAFLRLIPEEKDGNLYASLVNQLALFPRLREWITRLPNELSNPKDTNRYISDFPTVSVLQSEAHTLETLLESACSPIVLCHNDLLAGNIIVSPDENTVSFIDLEYCAFGHAAFDIGNHFCEYAGVEPTDYSKYPSLPFQREWIKSYLWAYRNFQQVYPEEHRSMNGYCNQSTGDGRHSVDYFVTDVELDRWLREVNYFALVAHLIWAIWAVIRATDKRQNFDFLSYAFARINEYFRLKPILLATFNGDQVPTDFVDP</sequence>
<keyword evidence="6" id="KW-0418">Kinase</keyword>
<dbReference type="OrthoDB" id="10267235at2759"/>
<dbReference type="EC" id="2.7.1.82" evidence="5"/>
<proteinExistence type="inferred from homology"/>
<dbReference type="Pfam" id="PF01633">
    <property type="entry name" value="Choline_kinase"/>
    <property type="match status" value="1"/>
</dbReference>
<comment type="similarity">
    <text evidence="4">Belongs to the choline/ethanolamine kinase family.</text>
</comment>
<evidence type="ECO:0000313" key="7">
    <source>
        <dbReference type="Proteomes" id="UP000748531"/>
    </source>
</evidence>
<keyword evidence="2" id="KW-1208">Phospholipid metabolism</keyword>
<protein>
    <recommendedName>
        <fullName evidence="5">ethanolamine kinase</fullName>
        <ecNumber evidence="5">2.7.1.82</ecNumber>
    </recommendedName>
</protein>
<dbReference type="PANTHER" id="PTHR22603:SF66">
    <property type="entry name" value="ETHANOLAMINE KINASE"/>
    <property type="match status" value="1"/>
</dbReference>
<dbReference type="AlphaFoldDB" id="A0A8J4TKP8"/>
<evidence type="ECO:0000256" key="1">
    <source>
        <dbReference type="ARBA" id="ARBA00023209"/>
    </source>
</evidence>
<dbReference type="PANTHER" id="PTHR22603">
    <property type="entry name" value="CHOLINE/ETHANOALAMINE KINASE"/>
    <property type="match status" value="1"/>
</dbReference>
<evidence type="ECO:0000256" key="5">
    <source>
        <dbReference type="ARBA" id="ARBA00038874"/>
    </source>
</evidence>
<name>A0A8J4TKP8_9TREM</name>
<evidence type="ECO:0000256" key="3">
    <source>
        <dbReference type="ARBA" id="ARBA00037883"/>
    </source>
</evidence>
<dbReference type="GO" id="GO:0006646">
    <property type="term" value="P:phosphatidylethanolamine biosynthetic process"/>
    <property type="evidence" value="ECO:0007669"/>
    <property type="project" value="TreeGrafter"/>
</dbReference>